<reference evidence="4" key="1">
    <citation type="submission" date="2017-02" db="UniProtKB">
        <authorList>
            <consortium name="WormBaseParasite"/>
        </authorList>
    </citation>
    <scope>IDENTIFICATION</scope>
</reference>
<proteinExistence type="predicted"/>
<evidence type="ECO:0000256" key="2">
    <source>
        <dbReference type="SAM" id="SignalP"/>
    </source>
</evidence>
<keyword evidence="1" id="KW-0175">Coiled coil</keyword>
<name>A0A0N5B1X7_STREA</name>
<dbReference type="WBParaSite" id="SPAL_0000007800.1">
    <property type="protein sequence ID" value="SPAL_0000007800.1"/>
    <property type="gene ID" value="SPAL_0000007800"/>
</dbReference>
<evidence type="ECO:0000313" key="4">
    <source>
        <dbReference type="WBParaSite" id="SPAL_0000007800.1"/>
    </source>
</evidence>
<accession>A0A0N5B1X7</accession>
<feature type="coiled-coil region" evidence="1">
    <location>
        <begin position="73"/>
        <end position="107"/>
    </location>
</feature>
<protein>
    <submittedName>
        <fullName evidence="4">DUF148 domain-containing protein</fullName>
    </submittedName>
</protein>
<sequence length="164" mass="18380">MHFIKYLTIFVLLAVQYSFQDSSSSSESSLSLSEEALPEVGTQLEKTKKSFLKNLKDGFKKEKEKAKTFLDKNSTLKKIKEKMQETNNKLKQSLKKDKEKLTKLTKNFGGKISNLFGKNKSDKTSLNENDTRVKRSLVGKVAKGAKNVIAGGAKRAKALLSKLF</sequence>
<organism evidence="3 4">
    <name type="scientific">Strongyloides papillosus</name>
    <name type="common">Intestinal threadworm</name>
    <dbReference type="NCBI Taxonomy" id="174720"/>
    <lineage>
        <taxon>Eukaryota</taxon>
        <taxon>Metazoa</taxon>
        <taxon>Ecdysozoa</taxon>
        <taxon>Nematoda</taxon>
        <taxon>Chromadorea</taxon>
        <taxon>Rhabditida</taxon>
        <taxon>Tylenchina</taxon>
        <taxon>Panagrolaimomorpha</taxon>
        <taxon>Strongyloidoidea</taxon>
        <taxon>Strongyloididae</taxon>
        <taxon>Strongyloides</taxon>
    </lineage>
</organism>
<feature type="chain" id="PRO_5005893620" evidence="2">
    <location>
        <begin position="19"/>
        <end position="164"/>
    </location>
</feature>
<dbReference type="AlphaFoldDB" id="A0A0N5B1X7"/>
<feature type="signal peptide" evidence="2">
    <location>
        <begin position="1"/>
        <end position="18"/>
    </location>
</feature>
<dbReference type="Proteomes" id="UP000046392">
    <property type="component" value="Unplaced"/>
</dbReference>
<keyword evidence="3" id="KW-1185">Reference proteome</keyword>
<evidence type="ECO:0000256" key="1">
    <source>
        <dbReference type="SAM" id="Coils"/>
    </source>
</evidence>
<evidence type="ECO:0000313" key="3">
    <source>
        <dbReference type="Proteomes" id="UP000046392"/>
    </source>
</evidence>
<keyword evidence="2" id="KW-0732">Signal</keyword>